<reference evidence="7 8" key="1">
    <citation type="submission" date="2019-12" db="EMBL/GenBank/DDBJ databases">
        <title>Genomic-based taxomic classification of the family Erythrobacteraceae.</title>
        <authorList>
            <person name="Xu L."/>
        </authorList>
    </citation>
    <scope>NUCLEOTIDE SEQUENCE [LARGE SCALE GENOMIC DNA]</scope>
    <source>
        <strain evidence="7 8">M0322</strain>
    </source>
</reference>
<dbReference type="AlphaFoldDB" id="A0A844YTW6"/>
<dbReference type="Proteomes" id="UP000466966">
    <property type="component" value="Unassembled WGS sequence"/>
</dbReference>
<keyword evidence="6" id="KW-0732">Signal</keyword>
<dbReference type="InterPro" id="IPR043138">
    <property type="entry name" value="GGT_lsub"/>
</dbReference>
<dbReference type="InterPro" id="IPR029055">
    <property type="entry name" value="Ntn_hydrolases_N"/>
</dbReference>
<dbReference type="OrthoDB" id="9781342at2"/>
<dbReference type="PANTHER" id="PTHR43199">
    <property type="entry name" value="GLUTATHIONE HYDROLASE"/>
    <property type="match status" value="1"/>
</dbReference>
<dbReference type="InterPro" id="IPR051792">
    <property type="entry name" value="GGT_bact"/>
</dbReference>
<dbReference type="GO" id="GO:0016740">
    <property type="term" value="F:transferase activity"/>
    <property type="evidence" value="ECO:0007669"/>
    <property type="project" value="UniProtKB-KW"/>
</dbReference>
<evidence type="ECO:0000256" key="5">
    <source>
        <dbReference type="SAM" id="MobiDB-lite"/>
    </source>
</evidence>
<keyword evidence="2 7" id="KW-0808">Transferase</keyword>
<evidence type="ECO:0000256" key="4">
    <source>
        <dbReference type="ARBA" id="ARBA00023145"/>
    </source>
</evidence>
<dbReference type="GO" id="GO:0016787">
    <property type="term" value="F:hydrolase activity"/>
    <property type="evidence" value="ECO:0007669"/>
    <property type="project" value="UniProtKB-KW"/>
</dbReference>
<evidence type="ECO:0000256" key="2">
    <source>
        <dbReference type="ARBA" id="ARBA00022679"/>
    </source>
</evidence>
<dbReference type="Pfam" id="PF01019">
    <property type="entry name" value="G_glu_transpept"/>
    <property type="match status" value="1"/>
</dbReference>
<comment type="caution">
    <text evidence="7">The sequence shown here is derived from an EMBL/GenBank/DDBJ whole genome shotgun (WGS) entry which is preliminary data.</text>
</comment>
<dbReference type="EMBL" id="WTYV01000001">
    <property type="protein sequence ID" value="MXO70480.1"/>
    <property type="molecule type" value="Genomic_DNA"/>
</dbReference>
<dbReference type="InterPro" id="IPR043137">
    <property type="entry name" value="GGT_ssub_C"/>
</dbReference>
<organism evidence="7 8">
    <name type="scientific">Alteraurantiacibacter buctensis</name>
    <dbReference type="NCBI Taxonomy" id="1503981"/>
    <lineage>
        <taxon>Bacteria</taxon>
        <taxon>Pseudomonadati</taxon>
        <taxon>Pseudomonadota</taxon>
        <taxon>Alphaproteobacteria</taxon>
        <taxon>Sphingomonadales</taxon>
        <taxon>Erythrobacteraceae</taxon>
        <taxon>Alteraurantiacibacter</taxon>
    </lineage>
</organism>
<evidence type="ECO:0000313" key="7">
    <source>
        <dbReference type="EMBL" id="MXO70480.1"/>
    </source>
</evidence>
<accession>A0A844YTW6</accession>
<keyword evidence="3" id="KW-0378">Hydrolase</keyword>
<evidence type="ECO:0000256" key="6">
    <source>
        <dbReference type="SAM" id="SignalP"/>
    </source>
</evidence>
<dbReference type="PANTHER" id="PTHR43199:SF1">
    <property type="entry name" value="GLUTATHIONE HYDROLASE PROENZYME"/>
    <property type="match status" value="1"/>
</dbReference>
<proteinExistence type="inferred from homology"/>
<dbReference type="PROSITE" id="PS51257">
    <property type="entry name" value="PROKAR_LIPOPROTEIN"/>
    <property type="match status" value="1"/>
</dbReference>
<dbReference type="PRINTS" id="PR01210">
    <property type="entry name" value="GGTRANSPTASE"/>
</dbReference>
<keyword evidence="8" id="KW-1185">Reference proteome</keyword>
<feature type="chain" id="PRO_5032747336" evidence="6">
    <location>
        <begin position="22"/>
        <end position="599"/>
    </location>
</feature>
<comment type="similarity">
    <text evidence="1">Belongs to the gamma-glutamyltransferase family.</text>
</comment>
<protein>
    <submittedName>
        <fullName evidence="7">Gamma-glutamyltransferase</fullName>
    </submittedName>
</protein>
<dbReference type="Gene3D" id="1.10.246.130">
    <property type="match status" value="1"/>
</dbReference>
<feature type="signal peptide" evidence="6">
    <location>
        <begin position="1"/>
        <end position="21"/>
    </location>
</feature>
<keyword evidence="4" id="KW-0865">Zymogen</keyword>
<sequence length="599" mass="61037">MRRFFLSLAPLALAACATVPATVAEAPAPSAPAAIPGGAAAANDPRVGPIGEAIMARGGSATDAALAMMLALAVLEPQSSGIGGGGLLVIGSPDGSVDSFDGREVAPAAATTGWFLEADGSTPRNRMAATLSGLSVGVPGAVALVAEAHRQHGRLPWADLFAPAIALARDGFAVTPRLSASLATFASRGGRDADGRAMFYKADGSAPLPGEVIRLPALAESLQMIAAQGPDSFYHGAFAEGLAAEVAADTPIPGMTAADLAAYRVAERDAPCVLYRLYKVCTMGPPSSGGVALLAMLKQLERFDLAALGPRNPVTWHLFIESQRLAYADREFYVGDPDHVPVPLAGLLDGGYLASRAALIDPATTLADVAPGQPQDVAVALGAGQAWPEQGTTHFVAVGGDGEMASLTATVEGAFGSGLVYGGFYLNNELTDFAFAPLANDGRIVANAVAGGKRPASSMTPTVVYDPDGRPLFAVGAAGGALIPPQTARAIIAVVDFGLPLEDALGLPFVMAVGGGTVLVEKGTWMEGLTADLQRLGHARVQPFDQLLRTTGALRQADGTWRAAMDPRLAELVRIPPAPASGPAGEGQSEGLGPDTAHR</sequence>
<evidence type="ECO:0000313" key="8">
    <source>
        <dbReference type="Proteomes" id="UP000466966"/>
    </source>
</evidence>
<evidence type="ECO:0000256" key="1">
    <source>
        <dbReference type="ARBA" id="ARBA00009381"/>
    </source>
</evidence>
<gene>
    <name evidence="7" type="ORF">GRI99_02395</name>
</gene>
<dbReference type="SUPFAM" id="SSF56235">
    <property type="entry name" value="N-terminal nucleophile aminohydrolases (Ntn hydrolases)"/>
    <property type="match status" value="1"/>
</dbReference>
<dbReference type="Gene3D" id="3.60.20.40">
    <property type="match status" value="1"/>
</dbReference>
<feature type="region of interest" description="Disordered" evidence="5">
    <location>
        <begin position="575"/>
        <end position="599"/>
    </location>
</feature>
<name>A0A844YTW6_9SPHN</name>
<evidence type="ECO:0000256" key="3">
    <source>
        <dbReference type="ARBA" id="ARBA00022801"/>
    </source>
</evidence>